<proteinExistence type="predicted"/>
<dbReference type="RefSeq" id="WP_196198101.1">
    <property type="nucleotide sequence ID" value="NZ_JADPRT010000020.1"/>
</dbReference>
<dbReference type="AlphaFoldDB" id="A0A931BAN7"/>
<dbReference type="NCBIfam" id="TIGR02778">
    <property type="entry name" value="ligD_pol"/>
    <property type="match status" value="1"/>
</dbReference>
<protein>
    <submittedName>
        <fullName evidence="2">Non-homologous end-joining DNA ligase</fullName>
        <ecNumber evidence="2">6.5.1.1</ecNumber>
    </submittedName>
</protein>
<evidence type="ECO:0000259" key="1">
    <source>
        <dbReference type="Pfam" id="PF21686"/>
    </source>
</evidence>
<name>A0A931BAN7_9ACTN</name>
<dbReference type="PANTHER" id="PTHR42705:SF2">
    <property type="entry name" value="BIFUNCTIONAL NON-HOMOLOGOUS END JOINING PROTEIN LIGD"/>
    <property type="match status" value="1"/>
</dbReference>
<dbReference type="InterPro" id="IPR014145">
    <property type="entry name" value="LigD_pol_dom"/>
</dbReference>
<dbReference type="PANTHER" id="PTHR42705">
    <property type="entry name" value="BIFUNCTIONAL NON-HOMOLOGOUS END JOINING PROTEIN LIGD"/>
    <property type="match status" value="1"/>
</dbReference>
<gene>
    <name evidence="2" type="primary">ligD</name>
    <name evidence="2" type="ORF">I2501_34410</name>
</gene>
<sequence>MPGKVPVQVDGRAILLSHLDKVLWPAWSKAEMIDYYARVAGAMVPHLRDRPASFLRGPEGMTGPLFVAKNVPPGSPSWLREVEVVGKEGPRQHLVLDDTPSLIAAANMYCLEIHVPQWTASGGRDADDRPLHDRLVVDLDPGEGATVTACCEVALLVRAELAADGLACAAVTSGVKGLHLYAPLRPTPEAAVVGYAKTLAERLAAAHPALVVARMTKSLRRGKVFLDWSQNSTSKTTSAPYTLRATHTDIPGVSSPLTWSEVEGCASPADLAFSPESVAARVAADGDHASVLCDAAAAAALP</sequence>
<dbReference type="GO" id="GO:0003910">
    <property type="term" value="F:DNA ligase (ATP) activity"/>
    <property type="evidence" value="ECO:0007669"/>
    <property type="project" value="UniProtKB-EC"/>
</dbReference>
<evidence type="ECO:0000313" key="2">
    <source>
        <dbReference type="EMBL" id="MBF9073121.1"/>
    </source>
</evidence>
<comment type="caution">
    <text evidence="2">The sequence shown here is derived from an EMBL/GenBank/DDBJ whole genome shotgun (WGS) entry which is preliminary data.</text>
</comment>
<dbReference type="Gene3D" id="3.90.920.10">
    <property type="entry name" value="DNA primase, PRIM domain"/>
    <property type="match status" value="1"/>
</dbReference>
<dbReference type="Proteomes" id="UP000657385">
    <property type="component" value="Unassembled WGS sequence"/>
</dbReference>
<dbReference type="InterPro" id="IPR052171">
    <property type="entry name" value="NHEJ_LigD"/>
</dbReference>
<accession>A0A931BAN7</accession>
<dbReference type="Pfam" id="PF21686">
    <property type="entry name" value="LigD_Prim-Pol"/>
    <property type="match status" value="1"/>
</dbReference>
<organism evidence="2 3">
    <name type="scientific">Streptacidiphilus fuscans</name>
    <dbReference type="NCBI Taxonomy" id="2789292"/>
    <lineage>
        <taxon>Bacteria</taxon>
        <taxon>Bacillati</taxon>
        <taxon>Actinomycetota</taxon>
        <taxon>Actinomycetes</taxon>
        <taxon>Kitasatosporales</taxon>
        <taxon>Streptomycetaceae</taxon>
        <taxon>Streptacidiphilus</taxon>
    </lineage>
</organism>
<keyword evidence="3" id="KW-1185">Reference proteome</keyword>
<feature type="domain" description="DNA ligase D polymerase" evidence="1">
    <location>
        <begin position="29"/>
        <end position="287"/>
    </location>
</feature>
<dbReference type="EC" id="6.5.1.1" evidence="2"/>
<evidence type="ECO:0000313" key="3">
    <source>
        <dbReference type="Proteomes" id="UP000657385"/>
    </source>
</evidence>
<keyword evidence="2" id="KW-0436">Ligase</keyword>
<reference evidence="2" key="1">
    <citation type="submission" date="2020-11" db="EMBL/GenBank/DDBJ databases">
        <title>Isolation and identification of active actinomycetes.</title>
        <authorList>
            <person name="Yu B."/>
        </authorList>
    </citation>
    <scope>NUCLEOTIDE SEQUENCE</scope>
    <source>
        <strain evidence="2">NEAU-YB345</strain>
    </source>
</reference>
<dbReference type="EMBL" id="JADPRT010000020">
    <property type="protein sequence ID" value="MBF9073121.1"/>
    <property type="molecule type" value="Genomic_DNA"/>
</dbReference>